<evidence type="ECO:0000313" key="5">
    <source>
        <dbReference type="Proteomes" id="UP001190491"/>
    </source>
</evidence>
<protein>
    <submittedName>
        <fullName evidence="2">Uncharacterized protein</fullName>
    </submittedName>
</protein>
<keyword evidence="4" id="KW-1185">Reference proteome</keyword>
<dbReference type="RefSeq" id="WP_206272590.1">
    <property type="nucleotide sequence ID" value="NZ_CAUDKO010000010.1"/>
</dbReference>
<feature type="signal peptide" evidence="1">
    <location>
        <begin position="1"/>
        <end position="21"/>
    </location>
</feature>
<evidence type="ECO:0000313" key="4">
    <source>
        <dbReference type="Proteomes" id="UP001189792"/>
    </source>
</evidence>
<dbReference type="Proteomes" id="UP001190491">
    <property type="component" value="Unassembled WGS sequence"/>
</dbReference>
<gene>
    <name evidence="3" type="ORF">R77564_04383</name>
    <name evidence="2" type="ORF">R77567_03908</name>
</gene>
<evidence type="ECO:0000256" key="1">
    <source>
        <dbReference type="SAM" id="SignalP"/>
    </source>
</evidence>
<dbReference type="EMBL" id="CAUDKO010000010">
    <property type="protein sequence ID" value="CAJ0887111.1"/>
    <property type="molecule type" value="Genomic_DNA"/>
</dbReference>
<keyword evidence="1" id="KW-0732">Signal</keyword>
<name>A0AAD2FAJ4_9RALS</name>
<reference evidence="2 4" key="1">
    <citation type="submission" date="2023-07" db="EMBL/GenBank/DDBJ databases">
        <authorList>
            <person name="Peeters C."/>
        </authorList>
    </citation>
    <scope>NUCLEOTIDE SEQUENCE</scope>
    <source>
        <strain evidence="3 4">LMG 32965</strain>
        <strain evidence="2">R-77567</strain>
    </source>
</reference>
<evidence type="ECO:0000313" key="3">
    <source>
        <dbReference type="EMBL" id="CAJ0899931.1"/>
    </source>
</evidence>
<dbReference type="EMBL" id="CAUDLI010000011">
    <property type="protein sequence ID" value="CAJ0899931.1"/>
    <property type="molecule type" value="Genomic_DNA"/>
</dbReference>
<dbReference type="AlphaFoldDB" id="A0AAD2FAJ4"/>
<organism evidence="2 5">
    <name type="scientific">Ralstonia flatus</name>
    <dbReference type="NCBI Taxonomy" id="3058601"/>
    <lineage>
        <taxon>Bacteria</taxon>
        <taxon>Pseudomonadati</taxon>
        <taxon>Pseudomonadota</taxon>
        <taxon>Betaproteobacteria</taxon>
        <taxon>Burkholderiales</taxon>
        <taxon>Burkholderiaceae</taxon>
        <taxon>Ralstonia</taxon>
    </lineage>
</organism>
<dbReference type="Proteomes" id="UP001189792">
    <property type="component" value="Unassembled WGS sequence"/>
</dbReference>
<accession>A0AAD2FAJ4</accession>
<evidence type="ECO:0000313" key="2">
    <source>
        <dbReference type="EMBL" id="CAJ0887111.1"/>
    </source>
</evidence>
<sequence>MPRKRSLFLIAAVCVSVIAHAEEAEQPAWRAKPQAYATVSNIFAAREPFNRALVVDQAFVEPTPDKGLRFWLRIYGPNYRIYSEAGDAKKIAEGMYRYTGNGETTCDLLFRLSPLRTLRIQGVPTRDGNQGGARFCPTAITLSFKP</sequence>
<comment type="caution">
    <text evidence="2">The sequence shown here is derived from an EMBL/GenBank/DDBJ whole genome shotgun (WGS) entry which is preliminary data.</text>
</comment>
<proteinExistence type="predicted"/>
<feature type="chain" id="PRO_5042173526" evidence="1">
    <location>
        <begin position="22"/>
        <end position="146"/>
    </location>
</feature>